<proteinExistence type="predicted"/>
<name>A0ABW5S2C9_9BACL</name>
<feature type="transmembrane region" description="Helical" evidence="1">
    <location>
        <begin position="86"/>
        <end position="107"/>
    </location>
</feature>
<evidence type="ECO:0000256" key="1">
    <source>
        <dbReference type="SAM" id="Phobius"/>
    </source>
</evidence>
<evidence type="ECO:0000313" key="3">
    <source>
        <dbReference type="Proteomes" id="UP001597399"/>
    </source>
</evidence>
<gene>
    <name evidence="2" type="ORF">ACFSUE_09825</name>
</gene>
<feature type="transmembrane region" description="Helical" evidence="1">
    <location>
        <begin position="6"/>
        <end position="28"/>
    </location>
</feature>
<protein>
    <submittedName>
        <fullName evidence="2">Uncharacterized protein</fullName>
    </submittedName>
</protein>
<keyword evidence="1" id="KW-0812">Transmembrane</keyword>
<accession>A0ABW5S2C9</accession>
<dbReference type="Proteomes" id="UP001597399">
    <property type="component" value="Unassembled WGS sequence"/>
</dbReference>
<evidence type="ECO:0000313" key="2">
    <source>
        <dbReference type="EMBL" id="MFD2693921.1"/>
    </source>
</evidence>
<feature type="transmembrane region" description="Helical" evidence="1">
    <location>
        <begin position="61"/>
        <end position="80"/>
    </location>
</feature>
<sequence length="113" mass="12788">MSFVVNFVVYTVFSIIIILQVIGLIHLYRDNFGSNAILALTEASLNNLEKINSSRVLKVKALVLLNSLITITLSILFMIGSTESRVLFLFLFILTRYVFASLIKNYIKNAKEI</sequence>
<keyword evidence="1" id="KW-0472">Membrane</keyword>
<organism evidence="2 3">
    <name type="scientific">Sporolactobacillus shoreicorticis</name>
    <dbReference type="NCBI Taxonomy" id="1923877"/>
    <lineage>
        <taxon>Bacteria</taxon>
        <taxon>Bacillati</taxon>
        <taxon>Bacillota</taxon>
        <taxon>Bacilli</taxon>
        <taxon>Bacillales</taxon>
        <taxon>Sporolactobacillaceae</taxon>
        <taxon>Sporolactobacillus</taxon>
    </lineage>
</organism>
<dbReference type="EMBL" id="JBHUMQ010000023">
    <property type="protein sequence ID" value="MFD2693921.1"/>
    <property type="molecule type" value="Genomic_DNA"/>
</dbReference>
<keyword evidence="3" id="KW-1185">Reference proteome</keyword>
<keyword evidence="1" id="KW-1133">Transmembrane helix</keyword>
<dbReference type="RefSeq" id="WP_253061162.1">
    <property type="nucleotide sequence ID" value="NZ_JAMXWM010000008.1"/>
</dbReference>
<comment type="caution">
    <text evidence="2">The sequence shown here is derived from an EMBL/GenBank/DDBJ whole genome shotgun (WGS) entry which is preliminary data.</text>
</comment>
<reference evidence="3" key="1">
    <citation type="journal article" date="2019" name="Int. J. Syst. Evol. Microbiol.">
        <title>The Global Catalogue of Microorganisms (GCM) 10K type strain sequencing project: providing services to taxonomists for standard genome sequencing and annotation.</title>
        <authorList>
            <consortium name="The Broad Institute Genomics Platform"/>
            <consortium name="The Broad Institute Genome Sequencing Center for Infectious Disease"/>
            <person name="Wu L."/>
            <person name="Ma J."/>
        </authorList>
    </citation>
    <scope>NUCLEOTIDE SEQUENCE [LARGE SCALE GENOMIC DNA]</scope>
    <source>
        <strain evidence="3">TISTR 2466</strain>
    </source>
</reference>